<dbReference type="InterPro" id="IPR011042">
    <property type="entry name" value="6-blade_b-propeller_TolB-like"/>
</dbReference>
<dbReference type="InParanoid" id="A0A0G4H6D9"/>
<dbReference type="Proteomes" id="UP000041254">
    <property type="component" value="Unassembled WGS sequence"/>
</dbReference>
<protein>
    <recommendedName>
        <fullName evidence="1">Pyrroloquinoline quinone-dependent pyranose dehydrogenase beta-propeller domain-containing protein</fullName>
    </recommendedName>
</protein>
<evidence type="ECO:0000313" key="3">
    <source>
        <dbReference type="Proteomes" id="UP000041254"/>
    </source>
</evidence>
<dbReference type="AlphaFoldDB" id="A0A0G4H6D9"/>
<proteinExistence type="predicted"/>
<organism evidence="2 3">
    <name type="scientific">Vitrella brassicaformis (strain CCMP3155)</name>
    <dbReference type="NCBI Taxonomy" id="1169540"/>
    <lineage>
        <taxon>Eukaryota</taxon>
        <taxon>Sar</taxon>
        <taxon>Alveolata</taxon>
        <taxon>Colpodellida</taxon>
        <taxon>Vitrellaceae</taxon>
        <taxon>Vitrella</taxon>
    </lineage>
</organism>
<dbReference type="EMBL" id="CDMY01001028">
    <property type="protein sequence ID" value="CEM39179.1"/>
    <property type="molecule type" value="Genomic_DNA"/>
</dbReference>
<keyword evidence="3" id="KW-1185">Reference proteome</keyword>
<dbReference type="VEuPathDB" id="CryptoDB:Vbra_6614"/>
<sequence>MLTHGIGVTGDYLFASSEDVLYRWPYSEGQRDPLDDERRQVVIYGMNELDFDPHEIVNHNHRSRPFEFDLDGNIYVALGSYGNIDPTPFRSRIRRFPADLVVAAQLPPNGTSCAEGEVFADGLRNSVGLGWDFEGVLWGVISGENDLFREDLGGDIAIGNPAEELNRYQPENAGQFYGYPYCWTEGQLELGRATTNNIPPVAILEAHTTPLDLEFYGVRFPKSICGSMIGAEIDRTG</sequence>
<dbReference type="Pfam" id="PF22807">
    <property type="entry name" value="TrAA12"/>
    <property type="match status" value="1"/>
</dbReference>
<dbReference type="SUPFAM" id="SSF50952">
    <property type="entry name" value="Soluble quinoprotein glucose dehydrogenase"/>
    <property type="match status" value="1"/>
</dbReference>
<feature type="domain" description="Pyrroloquinoline quinone-dependent pyranose dehydrogenase beta-propeller" evidence="1">
    <location>
        <begin position="2"/>
        <end position="186"/>
    </location>
</feature>
<evidence type="ECO:0000313" key="2">
    <source>
        <dbReference type="EMBL" id="CEM39179.1"/>
    </source>
</evidence>
<dbReference type="OrthoDB" id="507128at2759"/>
<accession>A0A0G4H6D9</accession>
<name>A0A0G4H6D9_VITBC</name>
<dbReference type="InterPro" id="IPR054539">
    <property type="entry name" value="Beta-prop_PDH"/>
</dbReference>
<dbReference type="InterPro" id="IPR011041">
    <property type="entry name" value="Quinoprot_gluc/sorb_DH_b-prop"/>
</dbReference>
<dbReference type="STRING" id="1169540.A0A0G4H6D9"/>
<dbReference type="PhylomeDB" id="A0A0G4H6D9"/>
<gene>
    <name evidence="2" type="ORF">Vbra_6614</name>
</gene>
<evidence type="ECO:0000259" key="1">
    <source>
        <dbReference type="Pfam" id="PF22807"/>
    </source>
</evidence>
<reference evidence="2 3" key="1">
    <citation type="submission" date="2014-11" db="EMBL/GenBank/DDBJ databases">
        <authorList>
            <person name="Zhu J."/>
            <person name="Qi W."/>
            <person name="Song R."/>
        </authorList>
    </citation>
    <scope>NUCLEOTIDE SEQUENCE [LARGE SCALE GENOMIC DNA]</scope>
</reference>
<dbReference type="Gene3D" id="2.120.10.30">
    <property type="entry name" value="TolB, C-terminal domain"/>
    <property type="match status" value="1"/>
</dbReference>